<dbReference type="GO" id="GO:0005886">
    <property type="term" value="C:plasma membrane"/>
    <property type="evidence" value="ECO:0007669"/>
    <property type="project" value="TreeGrafter"/>
</dbReference>
<feature type="transmembrane region" description="Helical" evidence="6">
    <location>
        <begin position="198"/>
        <end position="220"/>
    </location>
</feature>
<organism evidence="7 8">
    <name type="scientific">Malassezia obtusa</name>
    <dbReference type="NCBI Taxonomy" id="76774"/>
    <lineage>
        <taxon>Eukaryota</taxon>
        <taxon>Fungi</taxon>
        <taxon>Dikarya</taxon>
        <taxon>Basidiomycota</taxon>
        <taxon>Ustilaginomycotina</taxon>
        <taxon>Malasseziomycetes</taxon>
        <taxon>Malasseziales</taxon>
        <taxon>Malasseziaceae</taxon>
        <taxon>Malassezia</taxon>
    </lineage>
</organism>
<feature type="transmembrane region" description="Helical" evidence="6">
    <location>
        <begin position="307"/>
        <end position="328"/>
    </location>
</feature>
<protein>
    <recommendedName>
        <fullName evidence="9">General alpha-glucoside permease</fullName>
    </recommendedName>
</protein>
<keyword evidence="3 6" id="KW-0812">Transmembrane</keyword>
<keyword evidence="2" id="KW-0813">Transport</keyword>
<evidence type="ECO:0000256" key="6">
    <source>
        <dbReference type="SAM" id="Phobius"/>
    </source>
</evidence>
<feature type="transmembrane region" description="Helical" evidence="6">
    <location>
        <begin position="413"/>
        <end position="439"/>
    </location>
</feature>
<gene>
    <name evidence="7" type="ORF">MOBT1_002205</name>
</gene>
<feature type="transmembrane region" description="Helical" evidence="6">
    <location>
        <begin position="123"/>
        <end position="143"/>
    </location>
</feature>
<evidence type="ECO:0008006" key="9">
    <source>
        <dbReference type="Google" id="ProtNLM"/>
    </source>
</evidence>
<dbReference type="AlphaFoldDB" id="A0AAF0ITU0"/>
<name>A0AAF0ITU0_9BASI</name>
<feature type="transmembrane region" description="Helical" evidence="6">
    <location>
        <begin position="94"/>
        <end position="117"/>
    </location>
</feature>
<evidence type="ECO:0000313" key="8">
    <source>
        <dbReference type="Proteomes" id="UP001214603"/>
    </source>
</evidence>
<reference evidence="7" key="1">
    <citation type="submission" date="2023-03" db="EMBL/GenBank/DDBJ databases">
        <title>Mating type loci evolution in Malassezia.</title>
        <authorList>
            <person name="Coelho M.A."/>
        </authorList>
    </citation>
    <scope>NUCLEOTIDE SEQUENCE</scope>
    <source>
        <strain evidence="7">CBS 7876</strain>
    </source>
</reference>
<accession>A0AAF0ITU0</accession>
<proteinExistence type="predicted"/>
<evidence type="ECO:0000256" key="1">
    <source>
        <dbReference type="ARBA" id="ARBA00004141"/>
    </source>
</evidence>
<dbReference type="EMBL" id="CP119937">
    <property type="protein sequence ID" value="WFD03514.1"/>
    <property type="molecule type" value="Genomic_DNA"/>
</dbReference>
<dbReference type="PANTHER" id="PTHR19432">
    <property type="entry name" value="SUGAR TRANSPORTER"/>
    <property type="match status" value="1"/>
</dbReference>
<dbReference type="Proteomes" id="UP001214603">
    <property type="component" value="Chromosome 4"/>
</dbReference>
<evidence type="ECO:0000256" key="5">
    <source>
        <dbReference type="ARBA" id="ARBA00023136"/>
    </source>
</evidence>
<dbReference type="SUPFAM" id="SSF103473">
    <property type="entry name" value="MFS general substrate transporter"/>
    <property type="match status" value="1"/>
</dbReference>
<evidence type="ECO:0000256" key="2">
    <source>
        <dbReference type="ARBA" id="ARBA00022448"/>
    </source>
</evidence>
<dbReference type="InterPro" id="IPR036259">
    <property type="entry name" value="MFS_trans_sf"/>
</dbReference>
<feature type="transmembrane region" description="Helical" evidence="6">
    <location>
        <begin position="59"/>
        <end position="82"/>
    </location>
</feature>
<comment type="subcellular location">
    <subcellularLocation>
        <location evidence="1">Membrane</location>
        <topology evidence="1">Multi-pass membrane protein</topology>
    </subcellularLocation>
</comment>
<keyword evidence="4 6" id="KW-1133">Transmembrane helix</keyword>
<dbReference type="GO" id="GO:0008506">
    <property type="term" value="F:sucrose:proton symporter activity"/>
    <property type="evidence" value="ECO:0007669"/>
    <property type="project" value="TreeGrafter"/>
</dbReference>
<dbReference type="Pfam" id="PF13347">
    <property type="entry name" value="MFS_2"/>
    <property type="match status" value="1"/>
</dbReference>
<keyword evidence="8" id="KW-1185">Reference proteome</keyword>
<keyword evidence="5 6" id="KW-0472">Membrane</keyword>
<dbReference type="Gene3D" id="1.20.1250.20">
    <property type="entry name" value="MFS general substrate transporter like domains"/>
    <property type="match status" value="1"/>
</dbReference>
<sequence>MSRDGSGTAHSIREAQIFGPEWLRLPILTLGHLGSHYVWSILNARAALFLMRLGIPKSVTSVVLIAGPLSGLLVQPAVGILSDVCASRWGRRRPYILGGVVLCISALVCLAAASSVARIHGTLTSVLGIVLGILGIVSIDVSINALSAAHRALILDMLHADEQDLANAWATRFSNLGSVMGYLVGDLDLSNGLALDQLSVLTLSAVVLLAVTHVSLFVLLDEPLFPAPDAGRARGVYSAVRELFLHLYHTGQRLPPPVLDLFKIQFFSWLAWFPVLYYSSSWVAEIYRAAHPQDGGLNEAARRTGSFALLCNALVSLAASVVLPWCLYDVMPASARAHRYAPASSTVWAAEGAEDAVEQPAAPKADGRGTLRWVRRLRAPTMPEAWLASQVLFSVSLLFFTCPIQSASSVAGAVALVGVLGLCWALTLWAPYALLGILLNTQRAPVLRTDAGAEALAPVGAADEPAEAEATLRTQAGTVMGLHNWSIVLPQLVTSVVSSLCTCYEANAVFSLPALVWDAPTAASFDSTGLLFRVGSLCTLVAAVRTVRWIRAYDTPAGALLQPPRGAPDPDYVELT</sequence>
<evidence type="ECO:0000313" key="7">
    <source>
        <dbReference type="EMBL" id="WFD03514.1"/>
    </source>
</evidence>
<evidence type="ECO:0000256" key="3">
    <source>
        <dbReference type="ARBA" id="ARBA00022692"/>
    </source>
</evidence>
<feature type="transmembrane region" description="Helical" evidence="6">
    <location>
        <begin position="385"/>
        <end position="407"/>
    </location>
</feature>
<evidence type="ECO:0000256" key="4">
    <source>
        <dbReference type="ARBA" id="ARBA00022989"/>
    </source>
</evidence>
<dbReference type="PANTHER" id="PTHR19432:SF91">
    <property type="entry name" value="GENERAL ALPHA-GLUCOSIDE PERMEASE"/>
    <property type="match status" value="1"/>
</dbReference>